<reference evidence="1 2" key="1">
    <citation type="submission" date="2019-02" db="EMBL/GenBank/DDBJ databases">
        <title>Bacterial novel species Emticicia sp. 17J42-9 isolated from soil.</title>
        <authorList>
            <person name="Jung H.-Y."/>
        </authorList>
    </citation>
    <scope>NUCLEOTIDE SEQUENCE [LARGE SCALE GENOMIC DNA]</scope>
    <source>
        <strain evidence="1 2">17J42-9</strain>
    </source>
</reference>
<dbReference type="EMBL" id="SEWF01000040">
    <property type="protein sequence ID" value="RYU93653.1"/>
    <property type="molecule type" value="Genomic_DNA"/>
</dbReference>
<dbReference type="Proteomes" id="UP000293162">
    <property type="component" value="Unassembled WGS sequence"/>
</dbReference>
<keyword evidence="2" id="KW-1185">Reference proteome</keyword>
<comment type="caution">
    <text evidence="1">The sequence shown here is derived from an EMBL/GenBank/DDBJ whole genome shotgun (WGS) entry which is preliminary data.</text>
</comment>
<dbReference type="AlphaFoldDB" id="A0A4Q5LVZ4"/>
<evidence type="ECO:0000313" key="1">
    <source>
        <dbReference type="EMBL" id="RYU93653.1"/>
    </source>
</evidence>
<sequence>MFFFRINKVKIFDNREKKKFLGIFGRDLAQVKFLSFVSTEFSAFPDLSDFLNTNNAEEKKAIIKKEVENVIASRIFTEIQNVKDNHVMTFGDTGFVLYQSAEIPVFFDWQFIAFESDERIRDTGRMVEDILNDNEFDKFTNNLGTLVAAAANPAFSASVEITKFALKVISKITQANKDEMIGILMMSLNRVEHYPHGERKKDDVPDLTNNMFIDYSLFGF</sequence>
<gene>
    <name evidence="1" type="ORF">EWM59_21210</name>
</gene>
<dbReference type="RefSeq" id="WP_130023259.1">
    <property type="nucleotide sequence ID" value="NZ_SEWF01000040.1"/>
</dbReference>
<evidence type="ECO:0000313" key="2">
    <source>
        <dbReference type="Proteomes" id="UP000293162"/>
    </source>
</evidence>
<dbReference type="OrthoDB" id="1330858at2"/>
<proteinExistence type="predicted"/>
<accession>A0A4Q5LVZ4</accession>
<protein>
    <submittedName>
        <fullName evidence="1">Uncharacterized protein</fullName>
    </submittedName>
</protein>
<name>A0A4Q5LVZ4_9BACT</name>
<organism evidence="1 2">
    <name type="scientific">Emticicia agri</name>
    <dbReference type="NCBI Taxonomy" id="2492393"/>
    <lineage>
        <taxon>Bacteria</taxon>
        <taxon>Pseudomonadati</taxon>
        <taxon>Bacteroidota</taxon>
        <taxon>Cytophagia</taxon>
        <taxon>Cytophagales</taxon>
        <taxon>Leadbetterellaceae</taxon>
        <taxon>Emticicia</taxon>
    </lineage>
</organism>